<comment type="caution">
    <text evidence="3">The sequence shown here is derived from an EMBL/GenBank/DDBJ whole genome shotgun (WGS) entry which is preliminary data.</text>
</comment>
<dbReference type="InterPro" id="IPR047057">
    <property type="entry name" value="MerR_fam"/>
</dbReference>
<dbReference type="SMART" id="SM00422">
    <property type="entry name" value="HTH_MERR"/>
    <property type="match status" value="1"/>
</dbReference>
<dbReference type="PANTHER" id="PTHR30204:SF93">
    <property type="entry name" value="HTH MERR-TYPE DOMAIN-CONTAINING PROTEIN"/>
    <property type="match status" value="1"/>
</dbReference>
<dbReference type="EMBL" id="BMLM01000001">
    <property type="protein sequence ID" value="GGN84695.1"/>
    <property type="molecule type" value="Genomic_DNA"/>
</dbReference>
<accession>A0ABQ2KK27</accession>
<dbReference type="Pfam" id="PF13411">
    <property type="entry name" value="MerR_1"/>
    <property type="match status" value="1"/>
</dbReference>
<dbReference type="SUPFAM" id="SSF46955">
    <property type="entry name" value="Putative DNA-binding domain"/>
    <property type="match status" value="1"/>
</dbReference>
<dbReference type="InterPro" id="IPR000551">
    <property type="entry name" value="MerR-type_HTH_dom"/>
</dbReference>
<dbReference type="Gene3D" id="1.10.1660.10">
    <property type="match status" value="1"/>
</dbReference>
<keyword evidence="4" id="KW-1185">Reference proteome</keyword>
<evidence type="ECO:0000313" key="3">
    <source>
        <dbReference type="EMBL" id="GGN84695.1"/>
    </source>
</evidence>
<dbReference type="PANTHER" id="PTHR30204">
    <property type="entry name" value="REDOX-CYCLING DRUG-SENSING TRANSCRIPTIONAL ACTIVATOR SOXR"/>
    <property type="match status" value="1"/>
</dbReference>
<dbReference type="RefSeq" id="WP_229679561.1">
    <property type="nucleotide sequence ID" value="NZ_BAABBD010000002.1"/>
</dbReference>
<evidence type="ECO:0000259" key="2">
    <source>
        <dbReference type="PROSITE" id="PS50937"/>
    </source>
</evidence>
<keyword evidence="1" id="KW-0238">DNA-binding</keyword>
<dbReference type="PROSITE" id="PS50937">
    <property type="entry name" value="HTH_MERR_2"/>
    <property type="match status" value="1"/>
</dbReference>
<organism evidence="3 4">
    <name type="scientific">Agrococcus terreus</name>
    <dbReference type="NCBI Taxonomy" id="574649"/>
    <lineage>
        <taxon>Bacteria</taxon>
        <taxon>Bacillati</taxon>
        <taxon>Actinomycetota</taxon>
        <taxon>Actinomycetes</taxon>
        <taxon>Micrococcales</taxon>
        <taxon>Microbacteriaceae</taxon>
        <taxon>Agrococcus</taxon>
    </lineage>
</organism>
<evidence type="ECO:0000313" key="4">
    <source>
        <dbReference type="Proteomes" id="UP000626982"/>
    </source>
</evidence>
<dbReference type="Proteomes" id="UP000626982">
    <property type="component" value="Unassembled WGS sequence"/>
</dbReference>
<proteinExistence type="predicted"/>
<sequence>MPEDPAQASMTMHIGELAERTGMSLRSLRHWDEVGLVPPSGRTDGGFRLYTDADEARVRLLMRMKPLRFTLEEMAELARALDDSPADPLAAMAPERAAWFRAEAAERRDRIERQLADADAVLALLGERS</sequence>
<dbReference type="CDD" id="cd01106">
    <property type="entry name" value="HTH_TipAL-Mta"/>
    <property type="match status" value="1"/>
</dbReference>
<name>A0ABQ2KK27_9MICO</name>
<feature type="domain" description="HTH merR-type" evidence="2">
    <location>
        <begin position="11"/>
        <end position="80"/>
    </location>
</feature>
<reference evidence="4" key="1">
    <citation type="journal article" date="2019" name="Int. J. Syst. Evol. Microbiol.">
        <title>The Global Catalogue of Microorganisms (GCM) 10K type strain sequencing project: providing services to taxonomists for standard genome sequencing and annotation.</title>
        <authorList>
            <consortium name="The Broad Institute Genomics Platform"/>
            <consortium name="The Broad Institute Genome Sequencing Center for Infectious Disease"/>
            <person name="Wu L."/>
            <person name="Ma J."/>
        </authorList>
    </citation>
    <scope>NUCLEOTIDE SEQUENCE [LARGE SCALE GENOMIC DNA]</scope>
    <source>
        <strain evidence="4">CGMCC 1.6960</strain>
    </source>
</reference>
<gene>
    <name evidence="3" type="ORF">GCM10010968_16810</name>
</gene>
<protein>
    <recommendedName>
        <fullName evidence="2">HTH merR-type domain-containing protein</fullName>
    </recommendedName>
</protein>
<dbReference type="InterPro" id="IPR009061">
    <property type="entry name" value="DNA-bd_dom_put_sf"/>
</dbReference>
<evidence type="ECO:0000256" key="1">
    <source>
        <dbReference type="ARBA" id="ARBA00023125"/>
    </source>
</evidence>